<accession>A0AAN8PNQ1</accession>
<feature type="signal peptide" evidence="4">
    <location>
        <begin position="1"/>
        <end position="24"/>
    </location>
</feature>
<keyword evidence="3" id="KW-0245">EGF-like domain</keyword>
<dbReference type="AlphaFoldDB" id="A0AAN8PNQ1"/>
<organism evidence="6 7">
    <name type="scientific">Patella caerulea</name>
    <name type="common">Rayed Mediterranean limpet</name>
    <dbReference type="NCBI Taxonomy" id="87958"/>
    <lineage>
        <taxon>Eukaryota</taxon>
        <taxon>Metazoa</taxon>
        <taxon>Spiralia</taxon>
        <taxon>Lophotrochozoa</taxon>
        <taxon>Mollusca</taxon>
        <taxon>Gastropoda</taxon>
        <taxon>Patellogastropoda</taxon>
        <taxon>Patelloidea</taxon>
        <taxon>Patellidae</taxon>
        <taxon>Patella</taxon>
    </lineage>
</organism>
<feature type="disulfide bond" evidence="3">
    <location>
        <begin position="482"/>
        <end position="491"/>
    </location>
</feature>
<dbReference type="InterPro" id="IPR000742">
    <property type="entry name" value="EGF"/>
</dbReference>
<dbReference type="GO" id="GO:0038092">
    <property type="term" value="P:nodal signaling pathway"/>
    <property type="evidence" value="ECO:0007669"/>
    <property type="project" value="TreeGrafter"/>
</dbReference>
<reference evidence="6 7" key="1">
    <citation type="submission" date="2024-01" db="EMBL/GenBank/DDBJ databases">
        <title>The genome of the rayed Mediterranean limpet Patella caerulea (Linnaeus, 1758).</title>
        <authorList>
            <person name="Anh-Thu Weber A."/>
            <person name="Halstead-Nussloch G."/>
        </authorList>
    </citation>
    <scope>NUCLEOTIDE SEQUENCE [LARGE SCALE GENOMIC DNA]</scope>
    <source>
        <strain evidence="6">AATW-2023a</strain>
        <tissue evidence="6">Whole specimen</tissue>
    </source>
</reference>
<feature type="domain" description="EGF-like" evidence="5">
    <location>
        <begin position="29"/>
        <end position="72"/>
    </location>
</feature>
<dbReference type="Gene3D" id="2.10.25.10">
    <property type="entry name" value="Laminin"/>
    <property type="match status" value="2"/>
</dbReference>
<evidence type="ECO:0000256" key="2">
    <source>
        <dbReference type="ARBA" id="ARBA00023157"/>
    </source>
</evidence>
<comment type="caution">
    <text evidence="6">The sequence shown here is derived from an EMBL/GenBank/DDBJ whole genome shotgun (WGS) entry which is preliminary data.</text>
</comment>
<keyword evidence="7" id="KW-1185">Reference proteome</keyword>
<dbReference type="GO" id="GO:0007507">
    <property type="term" value="P:heart development"/>
    <property type="evidence" value="ECO:0007669"/>
    <property type="project" value="TreeGrafter"/>
</dbReference>
<feature type="chain" id="PRO_5042957856" description="EGF-like domain-containing protein" evidence="4">
    <location>
        <begin position="25"/>
        <end position="613"/>
    </location>
</feature>
<dbReference type="GO" id="GO:0070697">
    <property type="term" value="F:activin receptor binding"/>
    <property type="evidence" value="ECO:0007669"/>
    <property type="project" value="TreeGrafter"/>
</dbReference>
<dbReference type="Proteomes" id="UP001347796">
    <property type="component" value="Unassembled WGS sequence"/>
</dbReference>
<dbReference type="GO" id="GO:0009952">
    <property type="term" value="P:anterior/posterior pattern specification"/>
    <property type="evidence" value="ECO:0007669"/>
    <property type="project" value="TreeGrafter"/>
</dbReference>
<evidence type="ECO:0000256" key="1">
    <source>
        <dbReference type="ARBA" id="ARBA00022729"/>
    </source>
</evidence>
<dbReference type="InterPro" id="IPR050969">
    <property type="entry name" value="Dev_Signal_Modulators"/>
</dbReference>
<evidence type="ECO:0000259" key="5">
    <source>
        <dbReference type="PROSITE" id="PS50026"/>
    </source>
</evidence>
<evidence type="ECO:0000313" key="7">
    <source>
        <dbReference type="Proteomes" id="UP001347796"/>
    </source>
</evidence>
<keyword evidence="1 4" id="KW-0732">Signal</keyword>
<evidence type="ECO:0000313" key="6">
    <source>
        <dbReference type="EMBL" id="KAK6180554.1"/>
    </source>
</evidence>
<dbReference type="PANTHER" id="PTHR14949">
    <property type="entry name" value="EGF-LIKE-DOMAIN, MULTIPLE 7, 8"/>
    <property type="match status" value="1"/>
</dbReference>
<keyword evidence="2 3" id="KW-1015">Disulfide bond</keyword>
<dbReference type="GO" id="GO:0009986">
    <property type="term" value="C:cell surface"/>
    <property type="evidence" value="ECO:0007669"/>
    <property type="project" value="TreeGrafter"/>
</dbReference>
<feature type="disulfide bond" evidence="3">
    <location>
        <begin position="464"/>
        <end position="474"/>
    </location>
</feature>
<name>A0AAN8PNQ1_PATCE</name>
<feature type="disulfide bond" evidence="3">
    <location>
        <begin position="33"/>
        <end position="43"/>
    </location>
</feature>
<evidence type="ECO:0000256" key="4">
    <source>
        <dbReference type="SAM" id="SignalP"/>
    </source>
</evidence>
<gene>
    <name evidence="6" type="ORF">SNE40_012686</name>
</gene>
<protein>
    <recommendedName>
        <fullName evidence="5">EGF-like domain-containing protein</fullName>
    </recommendedName>
</protein>
<comment type="caution">
    <text evidence="3">Lacks conserved residue(s) required for the propagation of feature annotation.</text>
</comment>
<dbReference type="EMBL" id="JAZGQO010000008">
    <property type="protein sequence ID" value="KAK6180554.1"/>
    <property type="molecule type" value="Genomic_DNA"/>
</dbReference>
<evidence type="ECO:0000256" key="3">
    <source>
        <dbReference type="PROSITE-ProRule" id="PRU00076"/>
    </source>
</evidence>
<dbReference type="PROSITE" id="PS00022">
    <property type="entry name" value="EGF_1"/>
    <property type="match status" value="2"/>
</dbReference>
<dbReference type="GO" id="GO:0007368">
    <property type="term" value="P:determination of left/right symmetry"/>
    <property type="evidence" value="ECO:0007669"/>
    <property type="project" value="TreeGrafter"/>
</dbReference>
<feature type="disulfide bond" evidence="3">
    <location>
        <begin position="62"/>
        <end position="71"/>
    </location>
</feature>
<sequence>MFQVTCSIIVVLFVVPGWITVLHGVEVELAVPCNKTCVHSGQCVITPDPTCPGSGFKQTCNCPPSYTGEFCENFLYKVECDKICENGGQCVVNFTNDGCTSFLTSCVCPPTCYGELCEFFPICDPPCKAGQGECVVLRNSQLAPHLTDGAYCNCSMSATGYYYGNQCQHYQQTGTCDPPCRNGGECNYDGRCNCQQRPNSNSPYESFTGCSEFDPVCNPACQNGGICYSGSCECTSTDLGYYYGSACEQFQDNTICDPPCTAGQGECVVLRNSQLAPHLTDGAYCNCSMSATGYYYGKQCQHYQQKGTCDPPCRNGGECNYDGRCNCQQRPNSNSRNFESFTGCSEFDPVCDPACQNGGICYSGSCECTSTDLGYYNGSVCEQFQDNICNLPCQNGGTCTRGYCRCRHSNSWEYYGPGCERFRDYNICSPPCEDGSVCQYGSCRCISNATQYRSGSDCSDVTECMGGCLNGGTCLIGGKCRCLKEYTGVNCETYTGCPCLNNGRCIDGECDCVANETGMFQGALCGFFTFYYPRYPPVLNGGVWSVGNIYCPYDDVGYFHGNQCEKYSLNNCISSCIEPEVCIEEGCICPYNLTERRFTYTNDKGRCKGQYYF</sequence>
<dbReference type="SMART" id="SM00181">
    <property type="entry name" value="EGF"/>
    <property type="match status" value="10"/>
</dbReference>
<dbReference type="PROSITE" id="PS50026">
    <property type="entry name" value="EGF_3"/>
    <property type="match status" value="2"/>
</dbReference>
<dbReference type="PANTHER" id="PTHR14949:SF25">
    <property type="entry name" value="CRYPTIC FAMILY PROTEIN 1B-RELATED"/>
    <property type="match status" value="1"/>
</dbReference>
<dbReference type="GO" id="GO:0038100">
    <property type="term" value="F:nodal binding"/>
    <property type="evidence" value="ECO:0007669"/>
    <property type="project" value="TreeGrafter"/>
</dbReference>
<dbReference type="GO" id="GO:0005576">
    <property type="term" value="C:extracellular region"/>
    <property type="evidence" value="ECO:0007669"/>
    <property type="project" value="TreeGrafter"/>
</dbReference>
<proteinExistence type="predicted"/>
<feature type="domain" description="EGF-like" evidence="5">
    <location>
        <begin position="460"/>
        <end position="492"/>
    </location>
</feature>